<dbReference type="EMBL" id="CAJVPK010000192">
    <property type="protein sequence ID" value="CAG8471093.1"/>
    <property type="molecule type" value="Genomic_DNA"/>
</dbReference>
<name>A0A9N8Z7L5_9GLOM</name>
<protein>
    <submittedName>
        <fullName evidence="4">29_t:CDS:1</fullName>
    </submittedName>
</protein>
<comment type="caution">
    <text evidence="4">The sequence shown here is derived from an EMBL/GenBank/DDBJ whole genome shotgun (WGS) entry which is preliminary data.</text>
</comment>
<evidence type="ECO:0000313" key="5">
    <source>
        <dbReference type="Proteomes" id="UP000789706"/>
    </source>
</evidence>
<evidence type="ECO:0000256" key="2">
    <source>
        <dbReference type="SAM" id="MobiDB-lite"/>
    </source>
</evidence>
<evidence type="ECO:0000313" key="4">
    <source>
        <dbReference type="EMBL" id="CAG8471093.1"/>
    </source>
</evidence>
<keyword evidence="5" id="KW-1185">Reference proteome</keyword>
<feature type="region of interest" description="Disordered" evidence="2">
    <location>
        <begin position="96"/>
        <end position="148"/>
    </location>
</feature>
<feature type="domain" description="C2H2-type" evidence="3">
    <location>
        <begin position="199"/>
        <end position="228"/>
    </location>
</feature>
<feature type="compositionally biased region" description="Polar residues" evidence="2">
    <location>
        <begin position="113"/>
        <end position="125"/>
    </location>
</feature>
<feature type="region of interest" description="Disordered" evidence="2">
    <location>
        <begin position="171"/>
        <end position="198"/>
    </location>
</feature>
<dbReference type="SUPFAM" id="SSF57667">
    <property type="entry name" value="beta-beta-alpha zinc fingers"/>
    <property type="match status" value="1"/>
</dbReference>
<evidence type="ECO:0000256" key="1">
    <source>
        <dbReference type="PROSITE-ProRule" id="PRU00042"/>
    </source>
</evidence>
<keyword evidence="1" id="KW-0862">Zinc</keyword>
<accession>A0A9N8Z7L5</accession>
<proteinExistence type="predicted"/>
<dbReference type="Proteomes" id="UP000789706">
    <property type="component" value="Unassembled WGS sequence"/>
</dbReference>
<dbReference type="OrthoDB" id="6365676at2759"/>
<dbReference type="InterPro" id="IPR013087">
    <property type="entry name" value="Znf_C2H2_type"/>
</dbReference>
<keyword evidence="1" id="KW-0863">Zinc-finger</keyword>
<feature type="compositionally biased region" description="Low complexity" evidence="2">
    <location>
        <begin position="96"/>
        <end position="112"/>
    </location>
</feature>
<dbReference type="PROSITE" id="PS50157">
    <property type="entry name" value="ZINC_FINGER_C2H2_2"/>
    <property type="match status" value="1"/>
</dbReference>
<dbReference type="PROSITE" id="PS00028">
    <property type="entry name" value="ZINC_FINGER_C2H2_1"/>
    <property type="match status" value="1"/>
</dbReference>
<gene>
    <name evidence="4" type="ORF">DEBURN_LOCUS3162</name>
</gene>
<dbReference type="InterPro" id="IPR036236">
    <property type="entry name" value="Znf_C2H2_sf"/>
</dbReference>
<dbReference type="AlphaFoldDB" id="A0A9N8Z7L5"/>
<dbReference type="Gene3D" id="3.30.160.60">
    <property type="entry name" value="Classic Zinc Finger"/>
    <property type="match status" value="1"/>
</dbReference>
<reference evidence="4" key="1">
    <citation type="submission" date="2021-06" db="EMBL/GenBank/DDBJ databases">
        <authorList>
            <person name="Kallberg Y."/>
            <person name="Tangrot J."/>
            <person name="Rosling A."/>
        </authorList>
    </citation>
    <scope>NUCLEOTIDE SEQUENCE</scope>
    <source>
        <strain evidence="4">AZ414A</strain>
    </source>
</reference>
<organism evidence="4 5">
    <name type="scientific">Diversispora eburnea</name>
    <dbReference type="NCBI Taxonomy" id="1213867"/>
    <lineage>
        <taxon>Eukaryota</taxon>
        <taxon>Fungi</taxon>
        <taxon>Fungi incertae sedis</taxon>
        <taxon>Mucoromycota</taxon>
        <taxon>Glomeromycotina</taxon>
        <taxon>Glomeromycetes</taxon>
        <taxon>Diversisporales</taxon>
        <taxon>Diversisporaceae</taxon>
        <taxon>Diversispora</taxon>
    </lineage>
</organism>
<dbReference type="GO" id="GO:0008270">
    <property type="term" value="F:zinc ion binding"/>
    <property type="evidence" value="ECO:0007669"/>
    <property type="project" value="UniProtKB-KW"/>
</dbReference>
<keyword evidence="1" id="KW-0479">Metal-binding</keyword>
<evidence type="ECO:0000259" key="3">
    <source>
        <dbReference type="PROSITE" id="PS50157"/>
    </source>
</evidence>
<sequence>MDCQHQNNSFFRSPIEVSKYHQLNYHQTQIEQERSNFSMLSEPSLQLPFVPPFYNKEQQYSSYYNQHSSKGDYYPIKSPLSNIQYKEIMNPQDSFSSSSILPMSMPSSSPLSHYNQPQFSPSATESQRKYRKPGPTPPLTPPHEFRSVKRKISSPLLIKKSDGVIVNLLNDDDNDNLLSPPLTESSDEDLSNDEREKNFPCLMPGCTSKFSRQDNMMQHFRTHLSSKSRRGSKSSIRTLPLRSVCSNINNSGSSNRPTKRFRYNNVTPTIDTSLLPRNSALTPTLTPILPPVRIINEQQGIVLPSIHTLNHPPSK</sequence>